<evidence type="ECO:0000313" key="1">
    <source>
        <dbReference type="EMBL" id="EPG73879.1"/>
    </source>
</evidence>
<accession>S3UZU4</accession>
<proteinExistence type="predicted"/>
<gene>
    <name evidence="1" type="ORF">LEP1GSC058_3409</name>
</gene>
<reference evidence="1" key="1">
    <citation type="submission" date="2013-04" db="EMBL/GenBank/DDBJ databases">
        <authorList>
            <person name="Harkins D.M."/>
            <person name="Durkin A.S."/>
            <person name="Selengut J.D."/>
            <person name="Sanka R."/>
            <person name="DePew J."/>
            <person name="Purushe J."/>
            <person name="Ahmed A."/>
            <person name="van der Linden H."/>
            <person name="Goris M.G.A."/>
            <person name="Hartskeerl R.A."/>
            <person name="Vinetz J.M."/>
            <person name="Sutton G.G."/>
            <person name="Nelson W.C."/>
            <person name="Fouts D.E."/>
        </authorList>
    </citation>
    <scope>NUCLEOTIDE SEQUENCE [LARGE SCALE GENOMIC DNA]</scope>
    <source>
        <strain evidence="1">BUT 6</strain>
    </source>
</reference>
<keyword evidence="2" id="KW-1185">Reference proteome</keyword>
<dbReference type="EMBL" id="AKWZ02000010">
    <property type="protein sequence ID" value="EPG73879.1"/>
    <property type="molecule type" value="Genomic_DNA"/>
</dbReference>
<organism evidence="1 2">
    <name type="scientific">Leptospira fainei serovar Hurstbridge str. BUT 6</name>
    <dbReference type="NCBI Taxonomy" id="1193011"/>
    <lineage>
        <taxon>Bacteria</taxon>
        <taxon>Pseudomonadati</taxon>
        <taxon>Spirochaetota</taxon>
        <taxon>Spirochaetia</taxon>
        <taxon>Leptospirales</taxon>
        <taxon>Leptospiraceae</taxon>
        <taxon>Leptospira</taxon>
    </lineage>
</organism>
<dbReference type="Proteomes" id="UP000014540">
    <property type="component" value="Unassembled WGS sequence"/>
</dbReference>
<protein>
    <submittedName>
        <fullName evidence="1">Uncharacterized protein</fullName>
    </submittedName>
</protein>
<comment type="caution">
    <text evidence="1">The sequence shown here is derived from an EMBL/GenBank/DDBJ whole genome shotgun (WGS) entry which is preliminary data.</text>
</comment>
<name>S3UZU4_9LEPT</name>
<dbReference type="AlphaFoldDB" id="S3UZU4"/>
<evidence type="ECO:0000313" key="2">
    <source>
        <dbReference type="Proteomes" id="UP000014540"/>
    </source>
</evidence>
<sequence>MISCSHNDSNSDIGFNRRVSYKQLTPMANSFPSFDKTFVVFIIGIDFRHASPA</sequence>